<keyword evidence="3" id="KW-0963">Cytoplasm</keyword>
<gene>
    <name evidence="7" type="primary">Csta</name>
    <name evidence="7" type="ORF">CAMPRO_R13519</name>
</gene>
<evidence type="ECO:0000259" key="6">
    <source>
        <dbReference type="Pfam" id="PF00031"/>
    </source>
</evidence>
<dbReference type="GO" id="GO:0004869">
    <property type="term" value="F:cysteine-type endopeptidase inhibitor activity"/>
    <property type="evidence" value="ECO:0007669"/>
    <property type="project" value="UniProtKB-KW"/>
</dbReference>
<comment type="similarity">
    <text evidence="2">Belongs to the cystatin family.</text>
</comment>
<dbReference type="Gene3D" id="3.10.450.10">
    <property type="match status" value="1"/>
</dbReference>
<dbReference type="FunFam" id="3.10.450.10:FF:000001">
    <property type="entry name" value="Cystatin-A"/>
    <property type="match status" value="1"/>
</dbReference>
<feature type="non-terminal residue" evidence="7">
    <location>
        <position position="90"/>
    </location>
</feature>
<dbReference type="Pfam" id="PF00031">
    <property type="entry name" value="Cystatin"/>
    <property type="match status" value="1"/>
</dbReference>
<protein>
    <submittedName>
        <fullName evidence="7">CYTA protein</fullName>
    </submittedName>
</protein>
<evidence type="ECO:0000256" key="4">
    <source>
        <dbReference type="ARBA" id="ARBA00022690"/>
    </source>
</evidence>
<dbReference type="PRINTS" id="PR00295">
    <property type="entry name" value="STEFINA"/>
</dbReference>
<dbReference type="AlphaFoldDB" id="A0A851MQB8"/>
<dbReference type="InterPro" id="IPR018073">
    <property type="entry name" value="Prot_inh_cystat_CS"/>
</dbReference>
<evidence type="ECO:0000313" key="7">
    <source>
        <dbReference type="EMBL" id="NXC29447.1"/>
    </source>
</evidence>
<evidence type="ECO:0000256" key="3">
    <source>
        <dbReference type="ARBA" id="ARBA00022490"/>
    </source>
</evidence>
<dbReference type="InterPro" id="IPR046350">
    <property type="entry name" value="Cystatin_sf"/>
</dbReference>
<dbReference type="PANTHER" id="PTHR11414:SF20">
    <property type="entry name" value="CYSTATIN-A"/>
    <property type="match status" value="1"/>
</dbReference>
<name>A0A851MQB8_9DEND</name>
<comment type="caution">
    <text evidence="7">The sequence shown here is derived from an EMBL/GenBank/DDBJ whole genome shotgun (WGS) entry which is preliminary data.</text>
</comment>
<sequence>GGWSDPKPATPEVQRITNKLQFEVRANMQPYLFKAVKYRSQVVAGINYLIKVQVAATEYVHLKVLQGLCPEDECPALVSFETGKTRDDPL</sequence>
<dbReference type="InterPro" id="IPR001713">
    <property type="entry name" value="Prot_inh_stefin"/>
</dbReference>
<keyword evidence="4" id="KW-0646">Protease inhibitor</keyword>
<dbReference type="CDD" id="cd00042">
    <property type="entry name" value="CY"/>
    <property type="match status" value="1"/>
</dbReference>
<keyword evidence="5" id="KW-0789">Thiol protease inhibitor</keyword>
<dbReference type="GO" id="GO:0005829">
    <property type="term" value="C:cytosol"/>
    <property type="evidence" value="ECO:0007669"/>
    <property type="project" value="TreeGrafter"/>
</dbReference>
<dbReference type="OrthoDB" id="2429551at2759"/>
<evidence type="ECO:0000256" key="2">
    <source>
        <dbReference type="ARBA" id="ARBA00009403"/>
    </source>
</evidence>
<dbReference type="EMBL" id="WBMV01003935">
    <property type="protein sequence ID" value="NXC29447.1"/>
    <property type="molecule type" value="Genomic_DNA"/>
</dbReference>
<dbReference type="InterPro" id="IPR000010">
    <property type="entry name" value="Cystatin_dom"/>
</dbReference>
<proteinExistence type="inferred from homology"/>
<evidence type="ECO:0000256" key="5">
    <source>
        <dbReference type="ARBA" id="ARBA00022704"/>
    </source>
</evidence>
<keyword evidence="8" id="KW-1185">Reference proteome</keyword>
<reference evidence="7" key="1">
    <citation type="submission" date="2019-09" db="EMBL/GenBank/DDBJ databases">
        <title>Bird 10,000 Genomes (B10K) Project - Family phase.</title>
        <authorList>
            <person name="Zhang G."/>
        </authorList>
    </citation>
    <scope>NUCLEOTIDE SEQUENCE</scope>
    <source>
        <strain evidence="7">B10K-DU-001-09</strain>
        <tissue evidence="7">Muscle</tissue>
    </source>
</reference>
<evidence type="ECO:0000256" key="1">
    <source>
        <dbReference type="ARBA" id="ARBA00004496"/>
    </source>
</evidence>
<dbReference type="SUPFAM" id="SSF54403">
    <property type="entry name" value="Cystatin/monellin"/>
    <property type="match status" value="1"/>
</dbReference>
<comment type="subcellular location">
    <subcellularLocation>
        <location evidence="1">Cytoplasm</location>
    </subcellularLocation>
</comment>
<dbReference type="PROSITE" id="PS00287">
    <property type="entry name" value="CYSTATIN"/>
    <property type="match status" value="1"/>
</dbReference>
<dbReference type="Proteomes" id="UP000614027">
    <property type="component" value="Unassembled WGS sequence"/>
</dbReference>
<dbReference type="PANTHER" id="PTHR11414">
    <property type="entry name" value="CYSTATIN FAMILY MEMBER"/>
    <property type="match status" value="1"/>
</dbReference>
<feature type="non-terminal residue" evidence="7">
    <location>
        <position position="1"/>
    </location>
</feature>
<accession>A0A851MQB8</accession>
<organism evidence="7 8">
    <name type="scientific">Campylorhamphus procurvoides</name>
    <dbReference type="NCBI Taxonomy" id="190295"/>
    <lineage>
        <taxon>Eukaryota</taxon>
        <taxon>Metazoa</taxon>
        <taxon>Chordata</taxon>
        <taxon>Craniata</taxon>
        <taxon>Vertebrata</taxon>
        <taxon>Euteleostomi</taxon>
        <taxon>Archelosauria</taxon>
        <taxon>Archosauria</taxon>
        <taxon>Dinosauria</taxon>
        <taxon>Saurischia</taxon>
        <taxon>Theropoda</taxon>
        <taxon>Coelurosauria</taxon>
        <taxon>Aves</taxon>
        <taxon>Neognathae</taxon>
        <taxon>Neoaves</taxon>
        <taxon>Telluraves</taxon>
        <taxon>Australaves</taxon>
        <taxon>Passeriformes</taxon>
        <taxon>Dendrocolaptidae</taxon>
        <taxon>Campylorhamphus</taxon>
    </lineage>
</organism>
<feature type="domain" description="Cystatin" evidence="6">
    <location>
        <begin position="1"/>
        <end position="74"/>
    </location>
</feature>
<evidence type="ECO:0000313" key="8">
    <source>
        <dbReference type="Proteomes" id="UP000614027"/>
    </source>
</evidence>